<gene>
    <name evidence="9" type="ORF">CPZ25_009050</name>
</gene>
<evidence type="ECO:0000256" key="5">
    <source>
        <dbReference type="ARBA" id="ARBA00023136"/>
    </source>
</evidence>
<evidence type="ECO:0000259" key="7">
    <source>
        <dbReference type="Pfam" id="PF02687"/>
    </source>
</evidence>
<keyword evidence="5 6" id="KW-0472">Membrane</keyword>
<evidence type="ECO:0000259" key="8">
    <source>
        <dbReference type="Pfam" id="PF12704"/>
    </source>
</evidence>
<dbReference type="InterPro" id="IPR025857">
    <property type="entry name" value="MacB_PCD"/>
</dbReference>
<keyword evidence="4 6" id="KW-1133">Transmembrane helix</keyword>
<evidence type="ECO:0000256" key="1">
    <source>
        <dbReference type="ARBA" id="ARBA00004651"/>
    </source>
</evidence>
<dbReference type="PANTHER" id="PTHR30287:SF1">
    <property type="entry name" value="INNER MEMBRANE PROTEIN"/>
    <property type="match status" value="1"/>
</dbReference>
<feature type="domain" description="ABC3 transporter permease C-terminal" evidence="7">
    <location>
        <begin position="633"/>
        <end position="749"/>
    </location>
</feature>
<feature type="transmembrane region" description="Helical" evidence="6">
    <location>
        <begin position="626"/>
        <end position="649"/>
    </location>
</feature>
<evidence type="ECO:0000313" key="9">
    <source>
        <dbReference type="EMBL" id="QCT71471.1"/>
    </source>
</evidence>
<dbReference type="KEGG" id="emt:CPZ25_009050"/>
<evidence type="ECO:0000256" key="4">
    <source>
        <dbReference type="ARBA" id="ARBA00022989"/>
    </source>
</evidence>
<protein>
    <submittedName>
        <fullName evidence="9">ABC transporter permease</fullName>
    </submittedName>
</protein>
<feature type="transmembrane region" description="Helical" evidence="6">
    <location>
        <begin position="256"/>
        <end position="278"/>
    </location>
</feature>
<dbReference type="PANTHER" id="PTHR30287">
    <property type="entry name" value="MEMBRANE COMPONENT OF PREDICTED ABC SUPERFAMILY METABOLITE UPTAKE TRANSPORTER"/>
    <property type="match status" value="1"/>
</dbReference>
<feature type="transmembrane region" description="Helical" evidence="6">
    <location>
        <begin position="344"/>
        <end position="367"/>
    </location>
</feature>
<accession>A0A4P9C9J2</accession>
<evidence type="ECO:0000256" key="2">
    <source>
        <dbReference type="ARBA" id="ARBA00022475"/>
    </source>
</evidence>
<feature type="domain" description="MacB-like periplasmic core" evidence="8">
    <location>
        <begin position="22"/>
        <end position="162"/>
    </location>
</feature>
<dbReference type="EMBL" id="CP029487">
    <property type="protein sequence ID" value="QCT71471.1"/>
    <property type="molecule type" value="Genomic_DNA"/>
</dbReference>
<sequence length="758" mass="84976">MLLRKMLRDLKNNAAQFLAIFLMIFLGVFIFSGMTSIGQGMKQSSQDYYDETHLADAIVYSSFFTNQDYEQLKNISGIETITKRLQLDTAYESDGATTLQLNVINSDVLSGCYLVEGKAFDSSSDGIWLDSEFAKAHQIKTGDTMSVTCQNNVLTKEVKGLVMQPEYLYAVKNNNEIIPDHTRYGYAFMPEKAWSFGPVPYTQALIKTGGLSKNDLESRITESLPDRVVMLVMQENIPSVAMFRNEIDQMRAVGSVYPVAFLIIAILTTLTTMTRITADQRVQIGTLKALGIRNRKITLHYLSFGLSVGGAGSTLGVFTGPVFLPPLVFGFQKSMYTMPWWNSAVTPSVYIMAFLCLMICCSSCYWASRKQLKGAAAETLRPKAPKTSRHSAIEKSRFWKRLGFYSQWNIRDVLRNKLRSFITIFGIVGCMMLILCGLGMRDTVSNLADTMYGTLQTYETKVSLSEKCTDEQIEQLKKEKNHQFLQEAVVEIEKNSGKDTLALSVFDEGPYFTFQDTKGNTLLLPEDGVVMTRKTAESEGLSVGDVIRWRSYGNHNWHTEQIRKIIQTPLEQGVYMSRTAFEKSGESFEPTAFVTDEEAGKFGGEAYETVQSREDLMASLNSMLEMMNAIILIMIGAGIILGLVVLYNLGVLSFQEKMRELATLKVLGFQHKRLTKLLRRQTVWLSIVGIAAGIPCGYGLVAYMLLFMGDTLDMQPKIELWSYTLSSTGIFAISLLVGWLVSRKLKRIDMVSALKSVE</sequence>
<feature type="domain" description="ABC3 transporter permease C-terminal" evidence="7">
    <location>
        <begin position="257"/>
        <end position="372"/>
    </location>
</feature>
<feature type="transmembrane region" description="Helical" evidence="6">
    <location>
        <begin position="12"/>
        <end position="34"/>
    </location>
</feature>
<dbReference type="Proteomes" id="UP000218387">
    <property type="component" value="Chromosome"/>
</dbReference>
<name>A0A4P9C9J2_EUBML</name>
<feature type="transmembrane region" description="Helical" evidence="6">
    <location>
        <begin position="682"/>
        <end position="708"/>
    </location>
</feature>
<feature type="transmembrane region" description="Helical" evidence="6">
    <location>
        <begin position="720"/>
        <end position="741"/>
    </location>
</feature>
<dbReference type="InterPro" id="IPR038766">
    <property type="entry name" value="Membrane_comp_ABC_pdt"/>
</dbReference>
<comment type="subcellular location">
    <subcellularLocation>
        <location evidence="1">Cell membrane</location>
        <topology evidence="1">Multi-pass membrane protein</topology>
    </subcellularLocation>
</comment>
<evidence type="ECO:0000313" key="10">
    <source>
        <dbReference type="Proteomes" id="UP000218387"/>
    </source>
</evidence>
<dbReference type="SUPFAM" id="SSF103473">
    <property type="entry name" value="MFS general substrate transporter"/>
    <property type="match status" value="1"/>
</dbReference>
<feature type="transmembrane region" description="Helical" evidence="6">
    <location>
        <begin position="421"/>
        <end position="440"/>
    </location>
</feature>
<keyword evidence="2" id="KW-1003">Cell membrane</keyword>
<feature type="transmembrane region" description="Helical" evidence="6">
    <location>
        <begin position="299"/>
        <end position="324"/>
    </location>
</feature>
<proteinExistence type="predicted"/>
<organism evidence="9 10">
    <name type="scientific">Eubacterium maltosivorans</name>
    <dbReference type="NCBI Taxonomy" id="2041044"/>
    <lineage>
        <taxon>Bacteria</taxon>
        <taxon>Bacillati</taxon>
        <taxon>Bacillota</taxon>
        <taxon>Clostridia</taxon>
        <taxon>Eubacteriales</taxon>
        <taxon>Eubacteriaceae</taxon>
        <taxon>Eubacterium</taxon>
    </lineage>
</organism>
<evidence type="ECO:0000256" key="3">
    <source>
        <dbReference type="ARBA" id="ARBA00022692"/>
    </source>
</evidence>
<keyword evidence="3 6" id="KW-0812">Transmembrane</keyword>
<keyword evidence="10" id="KW-1185">Reference proteome</keyword>
<dbReference type="InterPro" id="IPR036259">
    <property type="entry name" value="MFS_trans_sf"/>
</dbReference>
<dbReference type="Pfam" id="PF02687">
    <property type="entry name" value="FtsX"/>
    <property type="match status" value="2"/>
</dbReference>
<dbReference type="AlphaFoldDB" id="A0A4P9C9J2"/>
<evidence type="ECO:0000256" key="6">
    <source>
        <dbReference type="SAM" id="Phobius"/>
    </source>
</evidence>
<dbReference type="Pfam" id="PF12704">
    <property type="entry name" value="MacB_PCD"/>
    <property type="match status" value="1"/>
</dbReference>
<dbReference type="InterPro" id="IPR003838">
    <property type="entry name" value="ABC3_permease_C"/>
</dbReference>
<reference evidence="9 10" key="1">
    <citation type="submission" date="2018-05" db="EMBL/GenBank/DDBJ databases">
        <title>Genome comparison of Eubacterium sp.</title>
        <authorList>
            <person name="Feng Y."/>
            <person name="Sanchez-Andrea I."/>
            <person name="Stams A.J.M."/>
            <person name="De Vos W.M."/>
        </authorList>
    </citation>
    <scope>NUCLEOTIDE SEQUENCE [LARGE SCALE GENOMIC DNA]</scope>
    <source>
        <strain evidence="9 10">YI</strain>
    </source>
</reference>
<dbReference type="RefSeq" id="WP_096920243.1">
    <property type="nucleotide sequence ID" value="NZ_CP029487.1"/>
</dbReference>
<dbReference type="GO" id="GO:0005886">
    <property type="term" value="C:plasma membrane"/>
    <property type="evidence" value="ECO:0007669"/>
    <property type="project" value="UniProtKB-SubCell"/>
</dbReference>